<feature type="transmembrane region" description="Helical" evidence="6">
    <location>
        <begin position="112"/>
        <end position="131"/>
    </location>
</feature>
<feature type="transmembrane region" description="Helical" evidence="6">
    <location>
        <begin position="424"/>
        <end position="447"/>
    </location>
</feature>
<dbReference type="Proteomes" id="UP001623600">
    <property type="component" value="Unassembled WGS sequence"/>
</dbReference>
<keyword evidence="8" id="KW-1185">Reference proteome</keyword>
<dbReference type="PANTHER" id="PTHR30250">
    <property type="entry name" value="PST FAMILY PREDICTED COLANIC ACID TRANSPORTER"/>
    <property type="match status" value="1"/>
</dbReference>
<evidence type="ECO:0000256" key="3">
    <source>
        <dbReference type="ARBA" id="ARBA00022692"/>
    </source>
</evidence>
<dbReference type="InterPro" id="IPR050833">
    <property type="entry name" value="Poly_Biosynth_Transport"/>
</dbReference>
<organism evidence="7 8">
    <name type="scientific">Candidatus Clostridium helianthi</name>
    <dbReference type="NCBI Taxonomy" id="3381660"/>
    <lineage>
        <taxon>Bacteria</taxon>
        <taxon>Bacillati</taxon>
        <taxon>Bacillota</taxon>
        <taxon>Clostridia</taxon>
        <taxon>Eubacteriales</taxon>
        <taxon>Clostridiaceae</taxon>
        <taxon>Clostridium</taxon>
    </lineage>
</organism>
<accession>A0ABW8RYN7</accession>
<feature type="transmembrane region" description="Helical" evidence="6">
    <location>
        <begin position="320"/>
        <end position="340"/>
    </location>
</feature>
<feature type="transmembrane region" description="Helical" evidence="6">
    <location>
        <begin position="459"/>
        <end position="480"/>
    </location>
</feature>
<feature type="transmembrane region" description="Helical" evidence="6">
    <location>
        <begin position="47"/>
        <end position="64"/>
    </location>
</feature>
<keyword evidence="4 6" id="KW-1133">Transmembrane helix</keyword>
<evidence type="ECO:0000256" key="5">
    <source>
        <dbReference type="ARBA" id="ARBA00023136"/>
    </source>
</evidence>
<feature type="transmembrane region" description="Helical" evidence="6">
    <location>
        <begin position="361"/>
        <end position="381"/>
    </location>
</feature>
<feature type="transmembrane region" description="Helical" evidence="6">
    <location>
        <begin position="85"/>
        <end position="106"/>
    </location>
</feature>
<keyword evidence="3 6" id="KW-0812">Transmembrane</keyword>
<feature type="transmembrane region" description="Helical" evidence="6">
    <location>
        <begin position="291"/>
        <end position="314"/>
    </location>
</feature>
<gene>
    <name evidence="7" type="ORF">ACJDTP_01620</name>
</gene>
<dbReference type="PANTHER" id="PTHR30250:SF11">
    <property type="entry name" value="O-ANTIGEN TRANSPORTER-RELATED"/>
    <property type="match status" value="1"/>
</dbReference>
<evidence type="ECO:0000313" key="8">
    <source>
        <dbReference type="Proteomes" id="UP001623600"/>
    </source>
</evidence>
<sequence>MSRSISKNAFFKAVLNVSNIILPIIVMPIVLSAIQDKLNGYMTMGETWTAVFMIFASFGVYQYGLREVSKVRDDKDKLTKTITSLFVITTTTTAVTSIFYAIFLTIFHRNDAYFYTCMVMGLNIVFNMFNVEWINEALENYDFIALKTMIIKIIYNLLTICFVKTQADFLFYIYLTCGINFINNISSFIYIKKTIHFNFSDLQIKKHIKPMFSVVILANTYILYTWLDKNMLNSNLGSTEAGYYGVAQKIMSMIDILMFTIVQVSMARLSNYLENHSKEVYLTLLNKVIKIYFLFLFPASIGLLGVSKQVIIIMGKGTDIYLPAVPLLMVFSIYMLTIGIDRIISDQIIYIFGREKTDAKLVFIGGILNLILNALLIFNNMFTPTKVIATTLVSNLVVMALEYRLVKNELNINIRLFAFENFKYLYYSLIFIPITFVINNFISGTILSCILDILACCSIYFIILIATRDSVFFGLLSIVFKKLKVLVNCTFFSNRRNSK</sequence>
<evidence type="ECO:0000256" key="1">
    <source>
        <dbReference type="ARBA" id="ARBA00004651"/>
    </source>
</evidence>
<keyword evidence="2" id="KW-1003">Cell membrane</keyword>
<feature type="transmembrane region" description="Helical" evidence="6">
    <location>
        <begin position="143"/>
        <end position="163"/>
    </location>
</feature>
<dbReference type="Pfam" id="PF01943">
    <property type="entry name" value="Polysacc_synt"/>
    <property type="match status" value="1"/>
</dbReference>
<reference evidence="7 8" key="1">
    <citation type="submission" date="2024-11" db="EMBL/GenBank/DDBJ databases">
        <authorList>
            <person name="Heng Y.C."/>
            <person name="Lim A.C.H."/>
            <person name="Lee J.K.Y."/>
            <person name="Kittelmann S."/>
        </authorList>
    </citation>
    <scope>NUCLEOTIDE SEQUENCE [LARGE SCALE GENOMIC DNA]</scope>
    <source>
        <strain evidence="7 8">WILCCON 0112</strain>
    </source>
</reference>
<feature type="transmembrane region" description="Helical" evidence="6">
    <location>
        <begin position="12"/>
        <end position="35"/>
    </location>
</feature>
<dbReference type="RefSeq" id="WP_406760287.1">
    <property type="nucleotide sequence ID" value="NZ_JBJIAB010000001.1"/>
</dbReference>
<evidence type="ECO:0000256" key="6">
    <source>
        <dbReference type="SAM" id="Phobius"/>
    </source>
</evidence>
<proteinExistence type="predicted"/>
<feature type="transmembrane region" description="Helical" evidence="6">
    <location>
        <begin position="211"/>
        <end position="227"/>
    </location>
</feature>
<name>A0ABW8RYN7_9CLOT</name>
<feature type="transmembrane region" description="Helical" evidence="6">
    <location>
        <begin position="247"/>
        <end position="270"/>
    </location>
</feature>
<evidence type="ECO:0000256" key="4">
    <source>
        <dbReference type="ARBA" id="ARBA00022989"/>
    </source>
</evidence>
<feature type="transmembrane region" description="Helical" evidence="6">
    <location>
        <begin position="387"/>
        <end position="403"/>
    </location>
</feature>
<keyword evidence="5 6" id="KW-0472">Membrane</keyword>
<evidence type="ECO:0000313" key="7">
    <source>
        <dbReference type="EMBL" id="MFL0163762.1"/>
    </source>
</evidence>
<evidence type="ECO:0000256" key="2">
    <source>
        <dbReference type="ARBA" id="ARBA00022475"/>
    </source>
</evidence>
<feature type="transmembrane region" description="Helical" evidence="6">
    <location>
        <begin position="169"/>
        <end position="191"/>
    </location>
</feature>
<comment type="subcellular location">
    <subcellularLocation>
        <location evidence="1">Cell membrane</location>
        <topology evidence="1">Multi-pass membrane protein</topology>
    </subcellularLocation>
</comment>
<comment type="caution">
    <text evidence="7">The sequence shown here is derived from an EMBL/GenBank/DDBJ whole genome shotgun (WGS) entry which is preliminary data.</text>
</comment>
<protein>
    <submittedName>
        <fullName evidence="7">Oligosaccharide flippase family protein</fullName>
    </submittedName>
</protein>
<dbReference type="InterPro" id="IPR002797">
    <property type="entry name" value="Polysacc_synth"/>
</dbReference>
<dbReference type="EMBL" id="JBJIAB010000001">
    <property type="protein sequence ID" value="MFL0163762.1"/>
    <property type="molecule type" value="Genomic_DNA"/>
</dbReference>